<dbReference type="GO" id="GO:0042823">
    <property type="term" value="P:pyridoxal phosphate biosynthetic process"/>
    <property type="evidence" value="ECO:0007669"/>
    <property type="project" value="InterPro"/>
</dbReference>
<keyword evidence="8" id="KW-1185">Reference proteome</keyword>
<dbReference type="PROSITE" id="PS51130">
    <property type="entry name" value="PDXT_SNO_2"/>
    <property type="match status" value="1"/>
</dbReference>
<dbReference type="Proteomes" id="UP000509510">
    <property type="component" value="Chromosome III"/>
</dbReference>
<dbReference type="GO" id="GO:0016829">
    <property type="term" value="F:lyase activity"/>
    <property type="evidence" value="ECO:0007669"/>
    <property type="project" value="UniProtKB-KW"/>
</dbReference>
<dbReference type="CDD" id="cd01749">
    <property type="entry name" value="GATase1_PB"/>
    <property type="match status" value="1"/>
</dbReference>
<keyword evidence="5" id="KW-0456">Lyase</keyword>
<dbReference type="Pfam" id="PF01174">
    <property type="entry name" value="SNO"/>
    <property type="match status" value="2"/>
</dbReference>
<dbReference type="EC" id="3.5.1.2" evidence="2"/>
<dbReference type="InterPro" id="IPR002161">
    <property type="entry name" value="PdxT/SNO"/>
</dbReference>
<protein>
    <recommendedName>
        <fullName evidence="2">glutaminase</fullName>
        <ecNumber evidence="2">3.5.1.2</ecNumber>
    </recommendedName>
</protein>
<dbReference type="InterPro" id="IPR021196">
    <property type="entry name" value="PdxT/SNO_CS"/>
</dbReference>
<keyword evidence="3" id="KW-0378">Hydrolase</keyword>
<dbReference type="GO" id="GO:0008614">
    <property type="term" value="P:pyridoxine metabolic process"/>
    <property type="evidence" value="ECO:0007669"/>
    <property type="project" value="TreeGrafter"/>
</dbReference>
<dbReference type="GO" id="GO:0004359">
    <property type="term" value="F:glutaminase activity"/>
    <property type="evidence" value="ECO:0007669"/>
    <property type="project" value="UniProtKB-EC"/>
</dbReference>
<dbReference type="SUPFAM" id="SSF52317">
    <property type="entry name" value="Class I glutamine amidotransferase-like"/>
    <property type="match status" value="1"/>
</dbReference>
<dbReference type="EMBL" id="CP055900">
    <property type="protein sequence ID" value="QKX59106.1"/>
    <property type="molecule type" value="Genomic_DNA"/>
</dbReference>
<accession>A0A7H8QZD3</accession>
<evidence type="ECO:0000256" key="6">
    <source>
        <dbReference type="ARBA" id="ARBA00049534"/>
    </source>
</evidence>
<dbReference type="Gene3D" id="3.40.50.880">
    <property type="match status" value="1"/>
</dbReference>
<name>A0A7H8QZD3_TALRU</name>
<evidence type="ECO:0000256" key="5">
    <source>
        <dbReference type="ARBA" id="ARBA00023239"/>
    </source>
</evidence>
<dbReference type="OrthoDB" id="2039at2759"/>
<evidence type="ECO:0000313" key="8">
    <source>
        <dbReference type="Proteomes" id="UP000509510"/>
    </source>
</evidence>
<dbReference type="NCBIfam" id="TIGR03800">
    <property type="entry name" value="PLP_synth_Pdx2"/>
    <property type="match status" value="1"/>
</dbReference>
<reference evidence="8" key="1">
    <citation type="submission" date="2020-06" db="EMBL/GenBank/DDBJ databases">
        <title>A chromosome-scale genome assembly of Talaromyces rugulosus W13939.</title>
        <authorList>
            <person name="Wang B."/>
            <person name="Guo L."/>
            <person name="Ye K."/>
            <person name="Wang L."/>
        </authorList>
    </citation>
    <scope>NUCLEOTIDE SEQUENCE [LARGE SCALE GENOMIC DNA]</scope>
    <source>
        <strain evidence="8">W13939</strain>
    </source>
</reference>
<evidence type="ECO:0000256" key="4">
    <source>
        <dbReference type="ARBA" id="ARBA00022962"/>
    </source>
</evidence>
<sequence>MDKITVGVLALQGAFYEHIQLLKKAADLLSSSEELQFIEVRTKPQLDSCDALVLPGGESTAISLIAARSNLLEPLREFVKVQRRPTWGTCAGLILLAESANRTKKGGQELVGGIDVRVNRNHFGRQTESFQTPLDLPFLASVDDSSSSPFNGVFIRAPVVEKILPAHEGIQVEESQREETVVAPSRAAVATAVAAASQGRVEVLAELPGRSARLVASTGVNIDADEEAGDIVAVKQGNVFGTSFHPELTDDPRIHMWWLRQVQDAVKQRRTQKAQ</sequence>
<dbReference type="PANTHER" id="PTHR31559:SF0">
    <property type="entry name" value="PYRIDOXAL 5'-PHOSPHATE SYNTHASE SUBUNIT SNO1-RELATED"/>
    <property type="match status" value="1"/>
</dbReference>
<dbReference type="GO" id="GO:1903600">
    <property type="term" value="C:glutaminase complex"/>
    <property type="evidence" value="ECO:0007669"/>
    <property type="project" value="TreeGrafter"/>
</dbReference>
<dbReference type="InterPro" id="IPR029062">
    <property type="entry name" value="Class_I_gatase-like"/>
</dbReference>
<dbReference type="RefSeq" id="XP_035345284.1">
    <property type="nucleotide sequence ID" value="XM_035489391.1"/>
</dbReference>
<proteinExistence type="inferred from homology"/>
<dbReference type="PROSITE" id="PS01236">
    <property type="entry name" value="PDXT_SNO_1"/>
    <property type="match status" value="1"/>
</dbReference>
<evidence type="ECO:0000256" key="1">
    <source>
        <dbReference type="ARBA" id="ARBA00008345"/>
    </source>
</evidence>
<comment type="similarity">
    <text evidence="1">Belongs to the glutaminase PdxT/SNO family.</text>
</comment>
<dbReference type="HAMAP" id="MF_01615">
    <property type="entry name" value="PdxT"/>
    <property type="match status" value="1"/>
</dbReference>
<dbReference type="PANTHER" id="PTHR31559">
    <property type="entry name" value="PYRIDOXAL 5'-PHOSPHATE SYNTHASE SUBUNIT SNO"/>
    <property type="match status" value="1"/>
</dbReference>
<dbReference type="GeneID" id="55993732"/>
<dbReference type="PROSITE" id="PS51273">
    <property type="entry name" value="GATASE_TYPE_1"/>
    <property type="match status" value="1"/>
</dbReference>
<evidence type="ECO:0000313" key="7">
    <source>
        <dbReference type="EMBL" id="QKX59106.1"/>
    </source>
</evidence>
<keyword evidence="4" id="KW-0315">Glutamine amidotransferase</keyword>
<comment type="catalytic activity">
    <reaction evidence="6">
        <text>L-glutamine + H2O = L-glutamate + NH4(+)</text>
        <dbReference type="Rhea" id="RHEA:15889"/>
        <dbReference type="ChEBI" id="CHEBI:15377"/>
        <dbReference type="ChEBI" id="CHEBI:28938"/>
        <dbReference type="ChEBI" id="CHEBI:29985"/>
        <dbReference type="ChEBI" id="CHEBI:58359"/>
        <dbReference type="EC" id="3.5.1.2"/>
    </reaction>
</comment>
<gene>
    <name evidence="7" type="ORF">TRUGW13939_06237</name>
</gene>
<organism evidence="7 8">
    <name type="scientific">Talaromyces rugulosus</name>
    <name type="common">Penicillium rugulosum</name>
    <dbReference type="NCBI Taxonomy" id="121627"/>
    <lineage>
        <taxon>Eukaryota</taxon>
        <taxon>Fungi</taxon>
        <taxon>Dikarya</taxon>
        <taxon>Ascomycota</taxon>
        <taxon>Pezizomycotina</taxon>
        <taxon>Eurotiomycetes</taxon>
        <taxon>Eurotiomycetidae</taxon>
        <taxon>Eurotiales</taxon>
        <taxon>Trichocomaceae</taxon>
        <taxon>Talaromyces</taxon>
        <taxon>Talaromyces sect. Islandici</taxon>
    </lineage>
</organism>
<evidence type="ECO:0000256" key="3">
    <source>
        <dbReference type="ARBA" id="ARBA00022801"/>
    </source>
</evidence>
<dbReference type="AlphaFoldDB" id="A0A7H8QZD3"/>
<dbReference type="GO" id="GO:0005829">
    <property type="term" value="C:cytosol"/>
    <property type="evidence" value="ECO:0007669"/>
    <property type="project" value="TreeGrafter"/>
</dbReference>
<evidence type="ECO:0000256" key="2">
    <source>
        <dbReference type="ARBA" id="ARBA00012918"/>
    </source>
</evidence>
<dbReference type="KEGG" id="trg:TRUGW13939_06237"/>